<sequence length="223" mass="24549">MADEETPPGVEAPLVSVTFQRNPHQKNKYLESEPKALGITQIVLSVFHIISVLMTSITGMSTLFGIIPHMIGSVFVIIAGILAIAAQSLHLPTLKACLGMQVVACGASMNNFVFSVAMTFEPFHYCWYYENFQNSEGRRICNAIRASTTHFYAEWILIQIALFVMSATLAAYCCKVVRCCSAGERMPVITVQAAPPQQSVIPCEDRPRLDIQPIDQPAPTQLL</sequence>
<feature type="transmembrane region" description="Helical" evidence="1">
    <location>
        <begin position="36"/>
        <end position="57"/>
    </location>
</feature>
<evidence type="ECO:0000313" key="2">
    <source>
        <dbReference type="EMBL" id="KAL1007463.1"/>
    </source>
</evidence>
<keyword evidence="1" id="KW-1133">Transmembrane helix</keyword>
<dbReference type="PANTHER" id="PTHR23320">
    <property type="entry name" value="MEMBRANE-SPANNING 4-DOMAINS SUBFAMILY A MS4A -RELATED"/>
    <property type="match status" value="1"/>
</dbReference>
<comment type="caution">
    <text evidence="2">The sequence shown here is derived from an EMBL/GenBank/DDBJ whole genome shotgun (WGS) entry which is preliminary data.</text>
</comment>
<feature type="transmembrane region" description="Helical" evidence="1">
    <location>
        <begin position="63"/>
        <end position="86"/>
    </location>
</feature>
<gene>
    <name evidence="2" type="ORF">UPYG_G00087160</name>
</gene>
<reference evidence="2 3" key="1">
    <citation type="submission" date="2024-06" db="EMBL/GenBank/DDBJ databases">
        <authorList>
            <person name="Pan Q."/>
            <person name="Wen M."/>
            <person name="Jouanno E."/>
            <person name="Zahm M."/>
            <person name="Klopp C."/>
            <person name="Cabau C."/>
            <person name="Louis A."/>
            <person name="Berthelot C."/>
            <person name="Parey E."/>
            <person name="Roest Crollius H."/>
            <person name="Montfort J."/>
            <person name="Robinson-Rechavi M."/>
            <person name="Bouchez O."/>
            <person name="Lampietro C."/>
            <person name="Lopez Roques C."/>
            <person name="Donnadieu C."/>
            <person name="Postlethwait J."/>
            <person name="Bobe J."/>
            <person name="Verreycken H."/>
            <person name="Guiguen Y."/>
        </authorList>
    </citation>
    <scope>NUCLEOTIDE SEQUENCE [LARGE SCALE GENOMIC DNA]</scope>
    <source>
        <strain evidence="2">Up_M1</strain>
        <tissue evidence="2">Testis</tissue>
    </source>
</reference>
<dbReference type="AlphaFoldDB" id="A0ABD0XEX8"/>
<keyword evidence="1" id="KW-0812">Transmembrane</keyword>
<dbReference type="PANTHER" id="PTHR23320:SF143">
    <property type="entry name" value="MEMBRANE-SPANNING 4-DOMAINS SUBFAMILY A MEMBER 4A-LIKE ISOFORM X1"/>
    <property type="match status" value="1"/>
</dbReference>
<accession>A0ABD0XEX8</accession>
<keyword evidence="1" id="KW-0472">Membrane</keyword>
<protein>
    <recommendedName>
        <fullName evidence="4">Membrane-spanning 4-domains subfamily A member 4A-like</fullName>
    </recommendedName>
</protein>
<keyword evidence="3" id="KW-1185">Reference proteome</keyword>
<feature type="transmembrane region" description="Helical" evidence="1">
    <location>
        <begin position="155"/>
        <end position="177"/>
    </location>
</feature>
<evidence type="ECO:0008006" key="4">
    <source>
        <dbReference type="Google" id="ProtNLM"/>
    </source>
</evidence>
<dbReference type="InterPro" id="IPR030417">
    <property type="entry name" value="MS4A"/>
</dbReference>
<evidence type="ECO:0000256" key="1">
    <source>
        <dbReference type="SAM" id="Phobius"/>
    </source>
</evidence>
<dbReference type="EMBL" id="JAGEUA010000002">
    <property type="protein sequence ID" value="KAL1007463.1"/>
    <property type="molecule type" value="Genomic_DNA"/>
</dbReference>
<proteinExistence type="predicted"/>
<dbReference type="Proteomes" id="UP001557470">
    <property type="component" value="Unassembled WGS sequence"/>
</dbReference>
<feature type="transmembrane region" description="Helical" evidence="1">
    <location>
        <begin position="98"/>
        <end position="120"/>
    </location>
</feature>
<name>A0ABD0XEX8_UMBPY</name>
<organism evidence="2 3">
    <name type="scientific">Umbra pygmaea</name>
    <name type="common">Eastern mudminnow</name>
    <dbReference type="NCBI Taxonomy" id="75934"/>
    <lineage>
        <taxon>Eukaryota</taxon>
        <taxon>Metazoa</taxon>
        <taxon>Chordata</taxon>
        <taxon>Craniata</taxon>
        <taxon>Vertebrata</taxon>
        <taxon>Euteleostomi</taxon>
        <taxon>Actinopterygii</taxon>
        <taxon>Neopterygii</taxon>
        <taxon>Teleostei</taxon>
        <taxon>Protacanthopterygii</taxon>
        <taxon>Esociformes</taxon>
        <taxon>Umbridae</taxon>
        <taxon>Umbra</taxon>
    </lineage>
</organism>
<evidence type="ECO:0000313" key="3">
    <source>
        <dbReference type="Proteomes" id="UP001557470"/>
    </source>
</evidence>